<evidence type="ECO:0000313" key="2">
    <source>
        <dbReference type="Proteomes" id="UP001152795"/>
    </source>
</evidence>
<organism evidence="1 2">
    <name type="scientific">Paramuricea clavata</name>
    <name type="common">Red gorgonian</name>
    <name type="synonym">Violescent sea-whip</name>
    <dbReference type="NCBI Taxonomy" id="317549"/>
    <lineage>
        <taxon>Eukaryota</taxon>
        <taxon>Metazoa</taxon>
        <taxon>Cnidaria</taxon>
        <taxon>Anthozoa</taxon>
        <taxon>Octocorallia</taxon>
        <taxon>Malacalcyonacea</taxon>
        <taxon>Plexauridae</taxon>
        <taxon>Paramuricea</taxon>
    </lineage>
</organism>
<reference evidence="1" key="1">
    <citation type="submission" date="2020-04" db="EMBL/GenBank/DDBJ databases">
        <authorList>
            <person name="Alioto T."/>
            <person name="Alioto T."/>
            <person name="Gomez Garrido J."/>
        </authorList>
    </citation>
    <scope>NUCLEOTIDE SEQUENCE</scope>
    <source>
        <strain evidence="1">A484AB</strain>
    </source>
</reference>
<gene>
    <name evidence="1" type="ORF">PACLA_8A045224</name>
</gene>
<dbReference type="EMBL" id="CACRXK020018306">
    <property type="protein sequence ID" value="CAB4032318.1"/>
    <property type="molecule type" value="Genomic_DNA"/>
</dbReference>
<protein>
    <submittedName>
        <fullName evidence="1">Uncharacterized protein</fullName>
    </submittedName>
</protein>
<keyword evidence="2" id="KW-1185">Reference proteome</keyword>
<dbReference type="Proteomes" id="UP001152795">
    <property type="component" value="Unassembled WGS sequence"/>
</dbReference>
<accession>A0A7D9JLV3</accession>
<comment type="caution">
    <text evidence="1">The sequence shown here is derived from an EMBL/GenBank/DDBJ whole genome shotgun (WGS) entry which is preliminary data.</text>
</comment>
<proteinExistence type="predicted"/>
<sequence length="177" mass="20002">MPEVTPLTEAATAEERAEWEAQGEQRNQQIKEIDKGKNNVWCHIASEKMKKYTNILYVLLSRLSEAERHWSDLPVTFPNLIDPVTCNTSEGDIKGDINLWHTRLGHLNKVDVECTIGCKNNSKPVQWEKVSKPVPKEVQTKAQKALELVHSDSLGPFEVASLNGSKYAVTFIHIPKK</sequence>
<evidence type="ECO:0000313" key="1">
    <source>
        <dbReference type="EMBL" id="CAB4032318.1"/>
    </source>
</evidence>
<dbReference type="AlphaFoldDB" id="A0A7D9JLV3"/>
<name>A0A7D9JLV3_PARCT</name>